<dbReference type="RefSeq" id="WP_135497501.1">
    <property type="nucleotide sequence ID" value="NZ_SRLD01000015.1"/>
</dbReference>
<reference evidence="1 2" key="1">
    <citation type="submission" date="2019-04" db="EMBL/GenBank/DDBJ databases">
        <authorList>
            <person name="Feng G."/>
            <person name="Zhang J."/>
            <person name="Zhu H."/>
        </authorList>
    </citation>
    <scope>NUCLEOTIDE SEQUENCE [LARGE SCALE GENOMIC DNA]</scope>
    <source>
        <strain evidence="1 2">JCM 17223</strain>
    </source>
</reference>
<dbReference type="OrthoDB" id="663116at2"/>
<evidence type="ECO:0000313" key="1">
    <source>
        <dbReference type="EMBL" id="TGE16615.1"/>
    </source>
</evidence>
<comment type="caution">
    <text evidence="1">The sequence shown here is derived from an EMBL/GenBank/DDBJ whole genome shotgun (WGS) entry which is preliminary data.</text>
</comment>
<accession>A0A4Z0PL46</accession>
<keyword evidence="2" id="KW-1185">Reference proteome</keyword>
<dbReference type="AlphaFoldDB" id="A0A4Z0PL46"/>
<proteinExistence type="predicted"/>
<dbReference type="EMBL" id="SRLD01000015">
    <property type="protein sequence ID" value="TGE16615.1"/>
    <property type="molecule type" value="Genomic_DNA"/>
</dbReference>
<organism evidence="1 2">
    <name type="scientific">Hymenobacter elongatus</name>
    <dbReference type="NCBI Taxonomy" id="877208"/>
    <lineage>
        <taxon>Bacteria</taxon>
        <taxon>Pseudomonadati</taxon>
        <taxon>Bacteroidota</taxon>
        <taxon>Cytophagia</taxon>
        <taxon>Cytophagales</taxon>
        <taxon>Hymenobacteraceae</taxon>
        <taxon>Hymenobacter</taxon>
    </lineage>
</organism>
<dbReference type="Proteomes" id="UP000297739">
    <property type="component" value="Unassembled WGS sequence"/>
</dbReference>
<name>A0A4Z0PL46_9BACT</name>
<evidence type="ECO:0000313" key="2">
    <source>
        <dbReference type="Proteomes" id="UP000297739"/>
    </source>
</evidence>
<gene>
    <name evidence="1" type="ORF">E5J99_09570</name>
</gene>
<protein>
    <submittedName>
        <fullName evidence="1">Uncharacterized protein</fullName>
    </submittedName>
</protein>
<sequence>MSGASAQTPIYQVSLREQKLVVDNAAFHIVEVLDLRRQHQTIGWVQRGMSNIRVPADIAGGVREGLGNWLQVQLPPKPGSRPVLLRVHELRIAEQTKATSEKATADVDIDFVCQQPDGNYYVVQRYSEQQEAKGLETTSYHDDNIVACLQRACTQVNTIDWQQRLRLATPLTSEQVRYRGGHKPVPYDYPILTASHKPEGVYRTFLDFRNNRPQAVPGLIVEKVASPNRPITDEVEIYRPTESGREVLRDVWGFSDGQRAYVLRQKHFYPLKRAGDDFTFAGWASADPGAMSTAAVLGGAAGAAIAAVTTHGEQQEYTLDMATGRVADFDYMDQLARHDTASVVVYRRPGGPQAPLLVLLNGQELKTLPANDFIRIPWTDKAHEVTLCLAGSEPQCLSFIPVFGTTLYVELKARSEGETPSLQYVPVKEGDYYVKKMRRR</sequence>